<organism evidence="1 2">
    <name type="scientific">Gossypium trilobum</name>
    <dbReference type="NCBI Taxonomy" id="34281"/>
    <lineage>
        <taxon>Eukaryota</taxon>
        <taxon>Viridiplantae</taxon>
        <taxon>Streptophyta</taxon>
        <taxon>Embryophyta</taxon>
        <taxon>Tracheophyta</taxon>
        <taxon>Spermatophyta</taxon>
        <taxon>Magnoliopsida</taxon>
        <taxon>eudicotyledons</taxon>
        <taxon>Gunneridae</taxon>
        <taxon>Pentapetalae</taxon>
        <taxon>rosids</taxon>
        <taxon>malvids</taxon>
        <taxon>Malvales</taxon>
        <taxon>Malvaceae</taxon>
        <taxon>Malvoideae</taxon>
        <taxon>Gossypium</taxon>
    </lineage>
</organism>
<name>A0A7J9EYJ7_9ROSI</name>
<evidence type="ECO:0000313" key="1">
    <source>
        <dbReference type="EMBL" id="MBA0778137.1"/>
    </source>
</evidence>
<dbReference type="Proteomes" id="UP000593568">
    <property type="component" value="Unassembled WGS sequence"/>
</dbReference>
<evidence type="ECO:0000313" key="2">
    <source>
        <dbReference type="Proteomes" id="UP000593568"/>
    </source>
</evidence>
<comment type="caution">
    <text evidence="1">The sequence shown here is derived from an EMBL/GenBank/DDBJ whole genome shotgun (WGS) entry which is preliminary data.</text>
</comment>
<dbReference type="AlphaFoldDB" id="A0A7J9EYJ7"/>
<gene>
    <name evidence="1" type="ORF">Gotri_006047</name>
</gene>
<keyword evidence="2" id="KW-1185">Reference proteome</keyword>
<protein>
    <submittedName>
        <fullName evidence="1">Uncharacterized protein</fullName>
    </submittedName>
</protein>
<accession>A0A7J9EYJ7</accession>
<dbReference type="EMBL" id="JABEZW010000010">
    <property type="protein sequence ID" value="MBA0778137.1"/>
    <property type="molecule type" value="Genomic_DNA"/>
</dbReference>
<reference evidence="1 2" key="1">
    <citation type="journal article" date="2019" name="Genome Biol. Evol.">
        <title>Insights into the evolution of the New World diploid cottons (Gossypium, subgenus Houzingenia) based on genome sequencing.</title>
        <authorList>
            <person name="Grover C.E."/>
            <person name="Arick M.A. 2nd"/>
            <person name="Thrash A."/>
            <person name="Conover J.L."/>
            <person name="Sanders W.S."/>
            <person name="Peterson D.G."/>
            <person name="Frelichowski J.E."/>
            <person name="Scheffler J.A."/>
            <person name="Scheffler B.E."/>
            <person name="Wendel J.F."/>
        </authorList>
    </citation>
    <scope>NUCLEOTIDE SEQUENCE [LARGE SCALE GENOMIC DNA]</scope>
    <source>
        <strain evidence="1">8</strain>
        <tissue evidence="1">Leaf</tissue>
    </source>
</reference>
<proteinExistence type="predicted"/>
<sequence>MLLKGGSFESMTVFSGSDILDIEDFEFTEGDVVKSNVNGIPTINFSERIRHLLVKDMDTTMVVKLLGRNIGYSTLLNWISNIWKPSQLFHLIDVENRVLEDIGSLVSNVARLDLKTDRKTREFEALSAVCFSYGRYGHVKGLCPSKMVDSNLPNGKENDLISSMENMDAGMAETLFSPWMFVE</sequence>